<keyword evidence="1" id="KW-1015">Disulfide bond</keyword>
<dbReference type="InterPro" id="IPR002919">
    <property type="entry name" value="TIL_dom"/>
</dbReference>
<dbReference type="STRING" id="94237.ENSMMOP00000027323"/>
<sequence length="86" mass="9218">MECDPVVTLLIISSILVILRSFSSDMPLFLHEAMACPPNSNYSLCASSCPETCLDVLGEPGCEDQCVEGCECNPGFVLKGNTQCLN</sequence>
<dbReference type="Ensembl" id="ENSMMOT00000027788.1">
    <property type="protein sequence ID" value="ENSMMOP00000027323.1"/>
    <property type="gene ID" value="ENSMMOG00000020662.1"/>
</dbReference>
<protein>
    <recommendedName>
        <fullName evidence="3">TIL domain-containing protein</fullName>
    </recommendedName>
</protein>
<evidence type="ECO:0000259" key="3">
    <source>
        <dbReference type="Pfam" id="PF01826"/>
    </source>
</evidence>
<evidence type="ECO:0000313" key="5">
    <source>
        <dbReference type="Proteomes" id="UP000261620"/>
    </source>
</evidence>
<feature type="domain" description="TIL" evidence="3">
    <location>
        <begin position="36"/>
        <end position="85"/>
    </location>
</feature>
<feature type="chain" id="PRO_5018742519" description="TIL domain-containing protein" evidence="2">
    <location>
        <begin position="25"/>
        <end position="86"/>
    </location>
</feature>
<accession>A0A3Q3X8E6</accession>
<evidence type="ECO:0000313" key="4">
    <source>
        <dbReference type="Ensembl" id="ENSMMOP00000027323.1"/>
    </source>
</evidence>
<name>A0A3Q3X8E6_MOLML</name>
<dbReference type="PANTHER" id="PTHR46160">
    <property type="entry name" value="ALPHA-TECTORIN-RELATED"/>
    <property type="match status" value="1"/>
</dbReference>
<evidence type="ECO:0000256" key="1">
    <source>
        <dbReference type="ARBA" id="ARBA00023157"/>
    </source>
</evidence>
<dbReference type="Gene3D" id="2.10.25.10">
    <property type="entry name" value="Laminin"/>
    <property type="match status" value="1"/>
</dbReference>
<dbReference type="InterPro" id="IPR052749">
    <property type="entry name" value="Alpha-tectorin"/>
</dbReference>
<dbReference type="InterPro" id="IPR036084">
    <property type="entry name" value="Ser_inhib-like_sf"/>
</dbReference>
<dbReference type="Proteomes" id="UP000261620">
    <property type="component" value="Unplaced"/>
</dbReference>
<keyword evidence="2" id="KW-0732">Signal</keyword>
<dbReference type="AlphaFoldDB" id="A0A3Q3X8E6"/>
<dbReference type="Pfam" id="PF01826">
    <property type="entry name" value="TIL"/>
    <property type="match status" value="1"/>
</dbReference>
<organism evidence="4 5">
    <name type="scientific">Mola mola</name>
    <name type="common">Ocean sunfish</name>
    <name type="synonym">Tetraodon mola</name>
    <dbReference type="NCBI Taxonomy" id="94237"/>
    <lineage>
        <taxon>Eukaryota</taxon>
        <taxon>Metazoa</taxon>
        <taxon>Chordata</taxon>
        <taxon>Craniata</taxon>
        <taxon>Vertebrata</taxon>
        <taxon>Euteleostomi</taxon>
        <taxon>Actinopterygii</taxon>
        <taxon>Neopterygii</taxon>
        <taxon>Teleostei</taxon>
        <taxon>Neoteleostei</taxon>
        <taxon>Acanthomorphata</taxon>
        <taxon>Eupercaria</taxon>
        <taxon>Tetraodontiformes</taxon>
        <taxon>Molidae</taxon>
        <taxon>Mola</taxon>
    </lineage>
</organism>
<dbReference type="SUPFAM" id="SSF57567">
    <property type="entry name" value="Serine protease inhibitors"/>
    <property type="match status" value="1"/>
</dbReference>
<feature type="signal peptide" evidence="2">
    <location>
        <begin position="1"/>
        <end position="24"/>
    </location>
</feature>
<proteinExistence type="predicted"/>
<dbReference type="PANTHER" id="PTHR46160:SF8">
    <property type="entry name" value="VWFD DOMAIN-CONTAINING PROTEIN"/>
    <property type="match status" value="1"/>
</dbReference>
<evidence type="ECO:0000256" key="2">
    <source>
        <dbReference type="SAM" id="SignalP"/>
    </source>
</evidence>
<dbReference type="FunFam" id="2.10.25.10:FF:000055">
    <property type="entry name" value="alpha-tectorin isoform X1"/>
    <property type="match status" value="1"/>
</dbReference>
<reference evidence="4" key="1">
    <citation type="submission" date="2025-08" db="UniProtKB">
        <authorList>
            <consortium name="Ensembl"/>
        </authorList>
    </citation>
    <scope>IDENTIFICATION</scope>
</reference>
<dbReference type="CDD" id="cd19941">
    <property type="entry name" value="TIL"/>
    <property type="match status" value="1"/>
</dbReference>
<keyword evidence="5" id="KW-1185">Reference proteome</keyword>
<reference evidence="4" key="2">
    <citation type="submission" date="2025-09" db="UniProtKB">
        <authorList>
            <consortium name="Ensembl"/>
        </authorList>
    </citation>
    <scope>IDENTIFICATION</scope>
</reference>